<keyword evidence="2" id="KW-0328">Glycosyltransferase</keyword>
<dbReference type="PANTHER" id="PTHR31306">
    <property type="entry name" value="ALPHA-1,6-MANNOSYLTRANSFERASE MNN11-RELATED"/>
    <property type="match status" value="1"/>
</dbReference>
<keyword evidence="6" id="KW-1185">Reference proteome</keyword>
<reference evidence="5 6" key="1">
    <citation type="submission" date="2020-12" db="EMBL/GenBank/DDBJ databases">
        <title>Metabolic potential, ecology and presence of endohyphal bacteria is reflected in genomic diversity of Mucoromycotina.</title>
        <authorList>
            <person name="Muszewska A."/>
            <person name="Okrasinska A."/>
            <person name="Steczkiewicz K."/>
            <person name="Drgas O."/>
            <person name="Orlowska M."/>
            <person name="Perlinska-Lenart U."/>
            <person name="Aleksandrzak-Piekarczyk T."/>
            <person name="Szatraj K."/>
            <person name="Zielenkiewicz U."/>
            <person name="Pilsyk S."/>
            <person name="Malc E."/>
            <person name="Mieczkowski P."/>
            <person name="Kruszewska J.S."/>
            <person name="Biernat P."/>
            <person name="Pawlowska J."/>
        </authorList>
    </citation>
    <scope>NUCLEOTIDE SEQUENCE [LARGE SCALE GENOMIC DNA]</scope>
    <source>
        <strain evidence="5 6">CBS 142.35</strain>
    </source>
</reference>
<dbReference type="GO" id="GO:0006487">
    <property type="term" value="P:protein N-linked glycosylation"/>
    <property type="evidence" value="ECO:0007669"/>
    <property type="project" value="TreeGrafter"/>
</dbReference>
<evidence type="ECO:0000313" key="5">
    <source>
        <dbReference type="EMBL" id="KAG2222988.1"/>
    </source>
</evidence>
<dbReference type="Pfam" id="PF05637">
    <property type="entry name" value="Glyco_transf_34"/>
    <property type="match status" value="1"/>
</dbReference>
<comment type="similarity">
    <text evidence="1">Belongs to the glycosyltransferase 34 family.</text>
</comment>
<keyword evidence="3" id="KW-0808">Transferase</keyword>
<accession>A0A8H7S7Q5</accession>
<comment type="caution">
    <text evidence="5">The sequence shown here is derived from an EMBL/GenBank/DDBJ whole genome shotgun (WGS) entry which is preliminary data.</text>
</comment>
<evidence type="ECO:0008006" key="7">
    <source>
        <dbReference type="Google" id="ProtNLM"/>
    </source>
</evidence>
<feature type="transmembrane region" description="Helical" evidence="4">
    <location>
        <begin position="20"/>
        <end position="36"/>
    </location>
</feature>
<dbReference type="InterPro" id="IPR029044">
    <property type="entry name" value="Nucleotide-diphossugar_trans"/>
</dbReference>
<dbReference type="PANTHER" id="PTHR31306:SF4">
    <property type="entry name" value="ALPHA-1,2-GALACTOSYLTRANSFERASE"/>
    <property type="match status" value="1"/>
</dbReference>
<evidence type="ECO:0000256" key="4">
    <source>
        <dbReference type="SAM" id="Phobius"/>
    </source>
</evidence>
<evidence type="ECO:0000256" key="3">
    <source>
        <dbReference type="ARBA" id="ARBA00022679"/>
    </source>
</evidence>
<evidence type="ECO:0000256" key="1">
    <source>
        <dbReference type="ARBA" id="ARBA00005664"/>
    </source>
</evidence>
<dbReference type="Proteomes" id="UP000646827">
    <property type="component" value="Unassembled WGS sequence"/>
</dbReference>
<proteinExistence type="inferred from homology"/>
<keyword evidence="4" id="KW-1133">Transmembrane helix</keyword>
<dbReference type="Gene3D" id="3.90.550.10">
    <property type="entry name" value="Spore Coat Polysaccharide Biosynthesis Protein SpsA, Chain A"/>
    <property type="match status" value="1"/>
</dbReference>
<keyword evidence="4" id="KW-0812">Transmembrane</keyword>
<sequence>MLPQNNMSPRRRQLRNRRIGLLLFAVVFLSLLYYNLKLRSEIAFNGNNGLYQNGQENLSNHYTYLVLIASTATEFTRRNLIRETYFGLKDNIEPCMQYDTDTYYKFWVYGDPIPRKTAESRQYEAEKMEWDDIVEVSWSDNVHFEQSSILDWTDKVLTGEQGITYDYLIVQDVDSFVQLSKLKKELSDTKSTNVIWGSFAGQEADKYAFAVGSTAAKQALGLWHTTYDRQGQNLLTEIYLHYQHNLENNKNTPLLLRQDGTLHQFINVASNNVAELNKENAETIIAAIHVHQDDLFIYLAQWTMLEPTLVCHQHLKQASIPKRRQERIAIMTSSYIYPDNCMEPSATLSAINKRKYAEKHQHSFIPRSMEFAQQKGRKTVWGKIDAVQNVLPHYDWIFWMDMDVVIMNTERSLNDLLDKLRNEYSDGPDAFDQQVDFIASRPPRDPMLNAGVFFLRNSEWSMKFLNEVQEFTAWYNKRPAYEQGAMADVARKDENSKHAYILYPDVHTFNTFPQFYSSGDFAVHYAPDGCPSAYVLQGLDAAKKIENGEVVDTLYHGRSPKN</sequence>
<protein>
    <recommendedName>
        <fullName evidence="7">Glycosyltransferase family 34 protein</fullName>
    </recommendedName>
</protein>
<dbReference type="OrthoDB" id="205108at2759"/>
<dbReference type="GO" id="GO:0000139">
    <property type="term" value="C:Golgi membrane"/>
    <property type="evidence" value="ECO:0007669"/>
    <property type="project" value="TreeGrafter"/>
</dbReference>
<dbReference type="EMBL" id="JAEPRB010000070">
    <property type="protein sequence ID" value="KAG2222988.1"/>
    <property type="molecule type" value="Genomic_DNA"/>
</dbReference>
<evidence type="ECO:0000313" key="6">
    <source>
        <dbReference type="Proteomes" id="UP000646827"/>
    </source>
</evidence>
<organism evidence="5 6">
    <name type="scientific">Circinella minor</name>
    <dbReference type="NCBI Taxonomy" id="1195481"/>
    <lineage>
        <taxon>Eukaryota</taxon>
        <taxon>Fungi</taxon>
        <taxon>Fungi incertae sedis</taxon>
        <taxon>Mucoromycota</taxon>
        <taxon>Mucoromycotina</taxon>
        <taxon>Mucoromycetes</taxon>
        <taxon>Mucorales</taxon>
        <taxon>Lichtheimiaceae</taxon>
        <taxon>Circinella</taxon>
    </lineage>
</organism>
<keyword evidence="4" id="KW-0472">Membrane</keyword>
<dbReference type="SUPFAM" id="SSF53448">
    <property type="entry name" value="Nucleotide-diphospho-sugar transferases"/>
    <property type="match status" value="1"/>
</dbReference>
<dbReference type="GO" id="GO:0016757">
    <property type="term" value="F:glycosyltransferase activity"/>
    <property type="evidence" value="ECO:0007669"/>
    <property type="project" value="UniProtKB-KW"/>
</dbReference>
<name>A0A8H7S7Q5_9FUNG</name>
<dbReference type="AlphaFoldDB" id="A0A8H7S7Q5"/>
<dbReference type="InterPro" id="IPR008630">
    <property type="entry name" value="Glyco_trans_34"/>
</dbReference>
<evidence type="ECO:0000256" key="2">
    <source>
        <dbReference type="ARBA" id="ARBA00022676"/>
    </source>
</evidence>
<gene>
    <name evidence="5" type="ORF">INT45_012287</name>
</gene>